<feature type="domain" description="DUF4283" evidence="2">
    <location>
        <begin position="1"/>
        <end position="55"/>
    </location>
</feature>
<evidence type="ECO:0000259" key="2">
    <source>
        <dbReference type="Pfam" id="PF14111"/>
    </source>
</evidence>
<dbReference type="AlphaFoldDB" id="A0A8S9GY87"/>
<name>A0A8S9GY87_BRACR</name>
<proteinExistence type="predicted"/>
<comment type="caution">
    <text evidence="3">The sequence shown here is derived from an EMBL/GenBank/DDBJ whole genome shotgun (WGS) entry which is preliminary data.</text>
</comment>
<organism evidence="3">
    <name type="scientific">Brassica cretica</name>
    <name type="common">Mustard</name>
    <dbReference type="NCBI Taxonomy" id="69181"/>
    <lineage>
        <taxon>Eukaryota</taxon>
        <taxon>Viridiplantae</taxon>
        <taxon>Streptophyta</taxon>
        <taxon>Embryophyta</taxon>
        <taxon>Tracheophyta</taxon>
        <taxon>Spermatophyta</taxon>
        <taxon>Magnoliopsida</taxon>
        <taxon>eudicotyledons</taxon>
        <taxon>Gunneridae</taxon>
        <taxon>Pentapetalae</taxon>
        <taxon>rosids</taxon>
        <taxon>malvids</taxon>
        <taxon>Brassicales</taxon>
        <taxon>Brassicaceae</taxon>
        <taxon>Brassiceae</taxon>
        <taxon>Brassica</taxon>
    </lineage>
</organism>
<protein>
    <recommendedName>
        <fullName evidence="2">DUF4283 domain-containing protein</fullName>
    </recommendedName>
</protein>
<reference evidence="3" key="1">
    <citation type="submission" date="2019-12" db="EMBL/GenBank/DDBJ databases">
        <title>Genome sequencing and annotation of Brassica cretica.</title>
        <authorList>
            <person name="Studholme D.J."/>
            <person name="Sarris P.F."/>
        </authorList>
    </citation>
    <scope>NUCLEOTIDE SEQUENCE</scope>
    <source>
        <strain evidence="3">PFS-102/07</strain>
        <tissue evidence="3">Leaf</tissue>
    </source>
</reference>
<dbReference type="PANTHER" id="PTHR31286:SF90">
    <property type="entry name" value="DUF4283 DOMAIN-CONTAINING PROTEIN"/>
    <property type="match status" value="1"/>
</dbReference>
<dbReference type="InterPro" id="IPR040256">
    <property type="entry name" value="At4g02000-like"/>
</dbReference>
<accession>A0A8S9GY87</accession>
<dbReference type="InterPro" id="IPR025558">
    <property type="entry name" value="DUF4283"/>
</dbReference>
<evidence type="ECO:0000313" key="3">
    <source>
        <dbReference type="EMBL" id="KAF2548947.1"/>
    </source>
</evidence>
<dbReference type="Pfam" id="PF14111">
    <property type="entry name" value="DUF4283"/>
    <property type="match status" value="1"/>
</dbReference>
<gene>
    <name evidence="3" type="ORF">F2Q70_00022873</name>
</gene>
<dbReference type="PANTHER" id="PTHR31286">
    <property type="entry name" value="GLYCINE-RICH CELL WALL STRUCTURAL PROTEIN 1.8-LIKE"/>
    <property type="match status" value="1"/>
</dbReference>
<sequence length="236" mass="26414">MWGKGKKLEIHNNPLNRSTLVRIPSDYMRQKILEKCIWYVGDSMFHTAQWTSEHSMSTPPLKAIRIWAHLTGVPLDLRYNHGLSLVAGLVGEPKETDDFTRNLVSLTISHVKVEVDLTKPLPSVVEFERQSGEFAVLANLPLENSPAKAHVQLSVASFQPLPSSASTPDPPPRPSLKRSRSSPTLSPQILLKLQIQTLSFKKTLNLLNSHLFTKIPLTYHLHPTAPPSFCPLILKL</sequence>
<evidence type="ECO:0000256" key="1">
    <source>
        <dbReference type="SAM" id="MobiDB-lite"/>
    </source>
</evidence>
<feature type="region of interest" description="Disordered" evidence="1">
    <location>
        <begin position="160"/>
        <end position="183"/>
    </location>
</feature>
<dbReference type="EMBL" id="QGKY02001925">
    <property type="protein sequence ID" value="KAF2548947.1"/>
    <property type="molecule type" value="Genomic_DNA"/>
</dbReference>